<organism evidence="1 2">
    <name type="scientific">Limosilactobacillus walteri</name>
    <dbReference type="NCBI Taxonomy" id="2268022"/>
    <lineage>
        <taxon>Bacteria</taxon>
        <taxon>Bacillati</taxon>
        <taxon>Bacillota</taxon>
        <taxon>Bacilli</taxon>
        <taxon>Lactobacillales</taxon>
        <taxon>Lactobacillaceae</taxon>
        <taxon>Limosilactobacillus</taxon>
    </lineage>
</organism>
<evidence type="ECO:0000313" key="2">
    <source>
        <dbReference type="Proteomes" id="UP000704341"/>
    </source>
</evidence>
<comment type="caution">
    <text evidence="1">The sequence shown here is derived from an EMBL/GenBank/DDBJ whole genome shotgun (WGS) entry which is preliminary data.</text>
</comment>
<dbReference type="Proteomes" id="UP000704341">
    <property type="component" value="Unassembled WGS sequence"/>
</dbReference>
<dbReference type="InterPro" id="IPR022259">
    <property type="entry name" value="Acessory_Sec_prot_Asp3"/>
</dbReference>
<dbReference type="RefSeq" id="WP_191668409.1">
    <property type="nucleotide sequence ID" value="NZ_QORN01000036.1"/>
</dbReference>
<dbReference type="NCBIfam" id="TIGR03711">
    <property type="entry name" value="acc_sec_asp3"/>
    <property type="match status" value="1"/>
</dbReference>
<accession>A0ABR8P8Y3</accession>
<name>A0ABR8P8Y3_9LACO</name>
<proteinExistence type="predicted"/>
<dbReference type="Pfam" id="PF15432">
    <property type="entry name" value="Sec-ASP3"/>
    <property type="match status" value="1"/>
</dbReference>
<evidence type="ECO:0000313" key="1">
    <source>
        <dbReference type="EMBL" id="MBD5807151.1"/>
    </source>
</evidence>
<protein>
    <submittedName>
        <fullName evidence="1">Accessory Sec system protein Asp3</fullName>
    </submittedName>
</protein>
<reference evidence="1 2" key="1">
    <citation type="submission" date="2018-07" db="EMBL/GenBank/DDBJ databases">
        <title>Phylogenomic Insights into understanding Host Adaptation of Lactobacillus reuteri by a novel species, Lactobacillus spp. M31.</title>
        <authorList>
            <person name="Sharma S."/>
            <person name="Patil P."/>
            <person name="Korpole S."/>
            <person name="Patil P.B."/>
        </authorList>
    </citation>
    <scope>NUCLEOTIDE SEQUENCE [LARGE SCALE GENOMIC DNA]</scope>
    <source>
        <strain evidence="1 2">M31</strain>
    </source>
</reference>
<sequence>MQQFVNEGYWEQANAYYAGSKIKIHDDYSVDFHNSLMSSGNSLMTWTSINSYQSTKIVPQLPMLRNNHKYRLSVIASATPTYSLINRLTFFDAQDREISHYEFQKRSLEFTYPNNAVQYRLELISNGLIDLHFKRFEICDAALSVNANEDLWVHSMINEEAKGIPNVLLIADGKRVKKTQGHLKQYSQFKVQPISIAWQSSLDIAPAIKQWLITNRSLNANVISTTPLLNRVAFNLKMELPTIKSIVPNQEASDLADVTYPLIAPTFWSSTNLIEPDWPIIFSVIRKINSEEG</sequence>
<gene>
    <name evidence="1" type="primary">asp3</name>
    <name evidence="1" type="ORF">DTK66_08590</name>
</gene>
<keyword evidence="2" id="KW-1185">Reference proteome</keyword>
<dbReference type="EMBL" id="QORN01000036">
    <property type="protein sequence ID" value="MBD5807151.1"/>
    <property type="molecule type" value="Genomic_DNA"/>
</dbReference>